<keyword evidence="8" id="KW-1185">Reference proteome</keyword>
<dbReference type="RefSeq" id="WP_244723020.1">
    <property type="nucleotide sequence ID" value="NZ_CP095072.1"/>
</dbReference>
<name>A0ABY4EZX5_9BACI</name>
<dbReference type="InterPro" id="IPR028082">
    <property type="entry name" value="Peripla_BP_I"/>
</dbReference>
<evidence type="ECO:0000256" key="2">
    <source>
        <dbReference type="ARBA" id="ARBA00007639"/>
    </source>
</evidence>
<dbReference type="EMBL" id="CP095072">
    <property type="protein sequence ID" value="UOQ49956.1"/>
    <property type="molecule type" value="Genomic_DNA"/>
</dbReference>
<dbReference type="PROSITE" id="PS51257">
    <property type="entry name" value="PROKAR_LIPOPROTEIN"/>
    <property type="match status" value="1"/>
</dbReference>
<feature type="signal peptide" evidence="5">
    <location>
        <begin position="1"/>
        <end position="21"/>
    </location>
</feature>
<evidence type="ECO:0000256" key="5">
    <source>
        <dbReference type="SAM" id="SignalP"/>
    </source>
</evidence>
<dbReference type="SUPFAM" id="SSF53822">
    <property type="entry name" value="Periplasmic binding protein-like I"/>
    <property type="match status" value="1"/>
</dbReference>
<gene>
    <name evidence="7" type="ORF">MUN88_07805</name>
</gene>
<accession>A0ABY4EZX5</accession>
<evidence type="ECO:0000259" key="6">
    <source>
        <dbReference type="Pfam" id="PF13407"/>
    </source>
</evidence>
<dbReference type="Pfam" id="PF13407">
    <property type="entry name" value="Peripla_BP_4"/>
    <property type="match status" value="1"/>
</dbReference>
<dbReference type="CDD" id="cd20005">
    <property type="entry name" value="PBP1_ABC_sugar_binding-like"/>
    <property type="match status" value="1"/>
</dbReference>
<evidence type="ECO:0000313" key="7">
    <source>
        <dbReference type="EMBL" id="UOQ49956.1"/>
    </source>
</evidence>
<dbReference type="Proteomes" id="UP000831782">
    <property type="component" value="Chromosome"/>
</dbReference>
<proteinExistence type="inferred from homology"/>
<evidence type="ECO:0000256" key="3">
    <source>
        <dbReference type="ARBA" id="ARBA00022729"/>
    </source>
</evidence>
<feature type="region of interest" description="Disordered" evidence="4">
    <location>
        <begin position="28"/>
        <end position="55"/>
    </location>
</feature>
<organism evidence="7 8">
    <name type="scientific">Gracilibacillus caseinilyticus</name>
    <dbReference type="NCBI Taxonomy" id="2932256"/>
    <lineage>
        <taxon>Bacteria</taxon>
        <taxon>Bacillati</taxon>
        <taxon>Bacillota</taxon>
        <taxon>Bacilli</taxon>
        <taxon>Bacillales</taxon>
        <taxon>Bacillaceae</taxon>
        <taxon>Gracilibacillus</taxon>
    </lineage>
</organism>
<dbReference type="InterPro" id="IPR025997">
    <property type="entry name" value="SBP_2_dom"/>
</dbReference>
<dbReference type="Gene3D" id="3.40.50.2300">
    <property type="match status" value="2"/>
</dbReference>
<evidence type="ECO:0000313" key="8">
    <source>
        <dbReference type="Proteomes" id="UP000831782"/>
    </source>
</evidence>
<sequence length="345" mass="37224">MKKRIMLAILIVFSSLLFVLAACGNEAEKESDDTGSTGTETSENEKAAEENNEDSDKPYIAIISKGFQHQFWQAVQRGAEKAAEEFNVKITFEGPENESQVDKQMEMLRAVLDKQPDAIGFAALDSQASSPLLEEADEKGIPIIAFDSGVDSDIPLTTASTDNYAAASLAADKMAELIGEKGKIALVVHDQVSVTGAQRRDGFVETMEEKYPDIEIVDIQYGGGDHLESTNLAKTMMQANPDLAGIYGSNEGSAIGVVNAVRELSKEEQVTVIGFDSGKQQIDAISDGVMAGAITQNPEGIGYETVKAAVSAINGEEIPENIDTGFYWYDQTNLEDEEIQAAVYE</sequence>
<feature type="domain" description="Periplasmic binding protein" evidence="6">
    <location>
        <begin position="60"/>
        <end position="317"/>
    </location>
</feature>
<feature type="chain" id="PRO_5045110341" evidence="5">
    <location>
        <begin position="22"/>
        <end position="345"/>
    </location>
</feature>
<protein>
    <submittedName>
        <fullName evidence="7">ABC transporter substrate-binding protein</fullName>
    </submittedName>
</protein>
<reference evidence="7 8" key="1">
    <citation type="submission" date="2022-04" db="EMBL/GenBank/DDBJ databases">
        <title>Gracilibacillus sp. isolated from saltern.</title>
        <authorList>
            <person name="Won M."/>
            <person name="Lee C.-M."/>
            <person name="Woen H.-Y."/>
            <person name="Kwon S.-W."/>
        </authorList>
    </citation>
    <scope>NUCLEOTIDE SEQUENCE [LARGE SCALE GENOMIC DNA]</scope>
    <source>
        <strain evidence="7 8">SSWR10-1</strain>
    </source>
</reference>
<comment type="similarity">
    <text evidence="2">Belongs to the bacterial solute-binding protein 2 family.</text>
</comment>
<dbReference type="PANTHER" id="PTHR46847:SF1">
    <property type="entry name" value="D-ALLOSE-BINDING PERIPLASMIC PROTEIN-RELATED"/>
    <property type="match status" value="1"/>
</dbReference>
<evidence type="ECO:0000256" key="4">
    <source>
        <dbReference type="SAM" id="MobiDB-lite"/>
    </source>
</evidence>
<dbReference type="PANTHER" id="PTHR46847">
    <property type="entry name" value="D-ALLOSE-BINDING PERIPLASMIC PROTEIN-RELATED"/>
    <property type="match status" value="1"/>
</dbReference>
<keyword evidence="3 5" id="KW-0732">Signal</keyword>
<comment type="subcellular location">
    <subcellularLocation>
        <location evidence="1">Cell envelope</location>
    </subcellularLocation>
</comment>
<evidence type="ECO:0000256" key="1">
    <source>
        <dbReference type="ARBA" id="ARBA00004196"/>
    </source>
</evidence>
<feature type="compositionally biased region" description="Basic and acidic residues" evidence="4">
    <location>
        <begin position="43"/>
        <end position="55"/>
    </location>
</feature>